<dbReference type="GO" id="GO:0003735">
    <property type="term" value="F:structural constituent of ribosome"/>
    <property type="evidence" value="ECO:0007669"/>
    <property type="project" value="InterPro"/>
</dbReference>
<reference evidence="9 11" key="3">
    <citation type="submission" date="2019-07" db="EMBL/GenBank/DDBJ databases">
        <authorList>
            <person name="Jastrzebski P J."/>
            <person name="Paukszto L."/>
            <person name="Jastrzebski P J."/>
        </authorList>
    </citation>
    <scope>NUCLEOTIDE SEQUENCE [LARGE SCALE GENOMIC DNA]</scope>
    <source>
        <strain evidence="9 11">WMS-il1</strain>
    </source>
</reference>
<evidence type="ECO:0000313" key="8">
    <source>
        <dbReference type="EMBL" id="VDL11709.1"/>
    </source>
</evidence>
<dbReference type="EMBL" id="CABIJS010000555">
    <property type="protein sequence ID" value="VUZ53652.1"/>
    <property type="molecule type" value="Genomic_DNA"/>
</dbReference>
<evidence type="ECO:0000313" key="11">
    <source>
        <dbReference type="Proteomes" id="UP000321570"/>
    </source>
</evidence>
<dbReference type="GO" id="GO:0032543">
    <property type="term" value="P:mitochondrial translation"/>
    <property type="evidence" value="ECO:0007669"/>
    <property type="project" value="InterPro"/>
</dbReference>
<evidence type="ECO:0000313" key="12">
    <source>
        <dbReference type="WBParaSite" id="HDID_0000009001-mRNA-1"/>
    </source>
</evidence>
<dbReference type="WBParaSite" id="HDID_0000009001-mRNA-1">
    <property type="protein sequence ID" value="HDID_0000009001-mRNA-1"/>
    <property type="gene ID" value="HDID_0000009001"/>
</dbReference>
<gene>
    <name evidence="8" type="ORF">HDID_LOCUS91</name>
    <name evidence="9" type="ORF">WMSIL1_LOCUS11746</name>
</gene>
<name>A0A0R3S7Q2_HYMDI</name>
<dbReference type="STRING" id="6216.A0A0R3S7Q2"/>
<dbReference type="Gene3D" id="3.40.30.10">
    <property type="entry name" value="Glutaredoxin"/>
    <property type="match status" value="1"/>
</dbReference>
<dbReference type="PANTHER" id="PTHR21396">
    <property type="entry name" value="39S RIBOSOMAL PROTEIN L43"/>
    <property type="match status" value="1"/>
</dbReference>
<evidence type="ECO:0000259" key="7">
    <source>
        <dbReference type="SMART" id="SM00916"/>
    </source>
</evidence>
<dbReference type="AlphaFoldDB" id="A0A0R3S7Q2"/>
<dbReference type="InterPro" id="IPR036249">
    <property type="entry name" value="Thioredoxin-like_sf"/>
</dbReference>
<evidence type="ECO:0000256" key="2">
    <source>
        <dbReference type="ARBA" id="ARBA00006073"/>
    </source>
</evidence>
<dbReference type="InterPro" id="IPR007741">
    <property type="entry name" value="Ribosomal_mL43/mS25/NADH_DH"/>
</dbReference>
<reference evidence="8 10" key="2">
    <citation type="submission" date="2018-11" db="EMBL/GenBank/DDBJ databases">
        <authorList>
            <consortium name="Pathogen Informatics"/>
        </authorList>
    </citation>
    <scope>NUCLEOTIDE SEQUENCE [LARGE SCALE GENOMIC DNA]</scope>
</reference>
<evidence type="ECO:0000313" key="10">
    <source>
        <dbReference type="Proteomes" id="UP000274504"/>
    </source>
</evidence>
<evidence type="ECO:0000256" key="4">
    <source>
        <dbReference type="ARBA" id="ARBA00023128"/>
    </source>
</evidence>
<dbReference type="PANTHER" id="PTHR21396:SF2">
    <property type="entry name" value="LARGE RIBOSOMAL SUBUNIT PROTEIN ML43"/>
    <property type="match status" value="1"/>
</dbReference>
<keyword evidence="3" id="KW-0689">Ribosomal protein</keyword>
<evidence type="ECO:0000256" key="1">
    <source>
        <dbReference type="ARBA" id="ARBA00004173"/>
    </source>
</evidence>
<protein>
    <recommendedName>
        <fullName evidence="6">Large ribosomal subunit protein mL43</fullName>
    </recommendedName>
</protein>
<dbReference type="SMART" id="SM00916">
    <property type="entry name" value="L51_S25_CI-B8"/>
    <property type="match status" value="1"/>
</dbReference>
<comment type="similarity">
    <text evidence="2">Belongs to the mitochondrion-specific ribosomal protein mL43 family.</text>
</comment>
<evidence type="ECO:0000256" key="5">
    <source>
        <dbReference type="ARBA" id="ARBA00023274"/>
    </source>
</evidence>
<keyword evidence="4" id="KW-0496">Mitochondrion</keyword>
<sequence length="185" mass="21467">MSGNVLPRSTLKVPLSLGIGRYVCQLKRVTFKFCKMRPDSLGVRDFIENEIVNFARANPSVVFYVKPRRMRAPLLVAEYLNGNWQYLRMAKMTSEEIANWVQFMINRSGENIVPIYKPRTSHLPSIQGMWSPYDTPDLPESPMSPSEIVANLKDLSACDFPWEQTAQEYLQQLHETRQRQRKDVN</sequence>
<accession>A0A0R3S7Q2</accession>
<reference evidence="12" key="1">
    <citation type="submission" date="2017-02" db="UniProtKB">
        <authorList>
            <consortium name="WormBaseParasite"/>
        </authorList>
    </citation>
    <scope>IDENTIFICATION</scope>
</reference>
<dbReference type="Proteomes" id="UP000321570">
    <property type="component" value="Unassembled WGS sequence"/>
</dbReference>
<dbReference type="InterPro" id="IPR039927">
    <property type="entry name" value="Ribosomal_mL43"/>
</dbReference>
<evidence type="ECO:0000313" key="9">
    <source>
        <dbReference type="EMBL" id="VUZ53652.1"/>
    </source>
</evidence>
<feature type="domain" description="Ribosomal protein/NADH dehydrogenase" evidence="7">
    <location>
        <begin position="35"/>
        <end position="108"/>
    </location>
</feature>
<dbReference type="Pfam" id="PF05047">
    <property type="entry name" value="L51_S25_CI-B8"/>
    <property type="match status" value="1"/>
</dbReference>
<keyword evidence="11" id="KW-1185">Reference proteome</keyword>
<comment type="subcellular location">
    <subcellularLocation>
        <location evidence="1">Mitochondrion</location>
    </subcellularLocation>
</comment>
<dbReference type="Proteomes" id="UP000274504">
    <property type="component" value="Unassembled WGS sequence"/>
</dbReference>
<dbReference type="SUPFAM" id="SSF52833">
    <property type="entry name" value="Thioredoxin-like"/>
    <property type="match status" value="1"/>
</dbReference>
<proteinExistence type="inferred from homology"/>
<evidence type="ECO:0000256" key="3">
    <source>
        <dbReference type="ARBA" id="ARBA00022980"/>
    </source>
</evidence>
<keyword evidence="5" id="KW-0687">Ribonucleoprotein</keyword>
<organism evidence="12">
    <name type="scientific">Hymenolepis diminuta</name>
    <name type="common">Rat tapeworm</name>
    <dbReference type="NCBI Taxonomy" id="6216"/>
    <lineage>
        <taxon>Eukaryota</taxon>
        <taxon>Metazoa</taxon>
        <taxon>Spiralia</taxon>
        <taxon>Lophotrochozoa</taxon>
        <taxon>Platyhelminthes</taxon>
        <taxon>Cestoda</taxon>
        <taxon>Eucestoda</taxon>
        <taxon>Cyclophyllidea</taxon>
        <taxon>Hymenolepididae</taxon>
        <taxon>Hymenolepis</taxon>
    </lineage>
</organism>
<dbReference type="EMBL" id="UYSG01000009">
    <property type="protein sequence ID" value="VDL11709.1"/>
    <property type="molecule type" value="Genomic_DNA"/>
</dbReference>
<dbReference type="GO" id="GO:0005762">
    <property type="term" value="C:mitochondrial large ribosomal subunit"/>
    <property type="evidence" value="ECO:0007669"/>
    <property type="project" value="TreeGrafter"/>
</dbReference>
<dbReference type="OrthoDB" id="88at2759"/>
<evidence type="ECO:0000256" key="6">
    <source>
        <dbReference type="ARBA" id="ARBA00035188"/>
    </source>
</evidence>